<gene>
    <name evidence="1" type="ORF">IB75_15630</name>
</gene>
<sequence length="75" mass="8715">MQTIEVDKVLNAWPPMARMIYVPHTEEEYERLVSFLDSLIDEVGEDEAHPLASLMEIVGVLIERYEEEHVSELTK</sequence>
<comment type="caution">
    <text evidence="1">The sequence shown here is derived from an EMBL/GenBank/DDBJ whole genome shotgun (WGS) entry which is preliminary data.</text>
</comment>
<evidence type="ECO:0000313" key="2">
    <source>
        <dbReference type="Proteomes" id="UP000028839"/>
    </source>
</evidence>
<dbReference type="Proteomes" id="UP000028839">
    <property type="component" value="Unassembled WGS sequence"/>
</dbReference>
<accession>A0A0E2YYU7</accession>
<dbReference type="HOGENOM" id="CLU_195246_0_0_6"/>
<evidence type="ECO:0000313" key="1">
    <source>
        <dbReference type="EMBL" id="KFI18126.1"/>
    </source>
</evidence>
<proteinExistence type="predicted"/>
<dbReference type="EMBL" id="JPGN01000087">
    <property type="protein sequence ID" value="KFI18126.1"/>
    <property type="molecule type" value="Genomic_DNA"/>
</dbReference>
<dbReference type="OrthoDB" id="5771335at2"/>
<reference evidence="1 2" key="1">
    <citation type="submission" date="2014-07" db="EMBL/GenBank/DDBJ databases">
        <title>Comparative analysis of Nitrosococcus oceani genome inventories of strains from Pacific and Atlantic gyres.</title>
        <authorList>
            <person name="Lim C.K."/>
            <person name="Wang L."/>
            <person name="Sayavedra-Soto L.A."/>
            <person name="Klotz M.G."/>
        </authorList>
    </citation>
    <scope>NUCLEOTIDE SEQUENCE [LARGE SCALE GENOMIC DNA]</scope>
    <source>
        <strain evidence="1 2">C-27</strain>
    </source>
</reference>
<organism evidence="1 2">
    <name type="scientific">Nitrosococcus oceani C-27</name>
    <dbReference type="NCBI Taxonomy" id="314279"/>
    <lineage>
        <taxon>Bacteria</taxon>
        <taxon>Pseudomonadati</taxon>
        <taxon>Pseudomonadota</taxon>
        <taxon>Gammaproteobacteria</taxon>
        <taxon>Chromatiales</taxon>
        <taxon>Chromatiaceae</taxon>
        <taxon>Nitrosococcus</taxon>
    </lineage>
</organism>
<name>A0A0E2YYU7_9GAMM</name>
<dbReference type="AlphaFoldDB" id="A0A0E2YYU7"/>
<protein>
    <submittedName>
        <fullName evidence="1">Uncharacterized protein</fullName>
    </submittedName>
</protein>